<feature type="compositionally biased region" description="Basic and acidic residues" evidence="2">
    <location>
        <begin position="253"/>
        <end position="277"/>
    </location>
</feature>
<comment type="caution">
    <text evidence="3">The sequence shown here is derived from an EMBL/GenBank/DDBJ whole genome shotgun (WGS) entry which is preliminary data.</text>
</comment>
<dbReference type="EMBL" id="BARV01007557">
    <property type="protein sequence ID" value="GAI09610.1"/>
    <property type="molecule type" value="Genomic_DNA"/>
</dbReference>
<accession>X1M4L0</accession>
<sequence length="349" mass="40544">INSQIIEKESGIGKSKEHVSSAQEKISGLHDEIERINRHIEEATGIEQESLSRGISESRADVAGLDVRIENYSDQLVKLNEREIQVQQDLKASKDEIKSLMQEKEKSKVFLHKIDTESFKQKLLNLAASLKENNEQILNAIRSYNKKIKECIDELSTIDKTDKEAVSEKLRGIYSLLSNNYQNYCKIDDSLNENCRRLTKLAGLEIGKAGKERNIELELKLLDGEADRMQLNLKRLPKERRELEQTIAELRKQKQSKEKIMHEKETKDKKIKDDFKRSLKRKGTLQEKERKRQEDLMVKTDMQRKIEDDKNSLSMAKAKMEGELEGVSKDFEQYKDAKINFDSIYERAI</sequence>
<proteinExistence type="predicted"/>
<feature type="region of interest" description="Disordered" evidence="2">
    <location>
        <begin position="253"/>
        <end position="313"/>
    </location>
</feature>
<name>X1M4L0_9ZZZZ</name>
<keyword evidence="1" id="KW-0175">Coiled coil</keyword>
<evidence type="ECO:0000313" key="3">
    <source>
        <dbReference type="EMBL" id="GAI09610.1"/>
    </source>
</evidence>
<feature type="coiled-coil region" evidence="1">
    <location>
        <begin position="19"/>
        <end position="154"/>
    </location>
</feature>
<feature type="compositionally biased region" description="Basic and acidic residues" evidence="2">
    <location>
        <begin position="284"/>
        <end position="311"/>
    </location>
</feature>
<gene>
    <name evidence="3" type="ORF">S06H3_15365</name>
</gene>
<reference evidence="3" key="1">
    <citation type="journal article" date="2014" name="Front. Microbiol.">
        <title>High frequency of phylogenetically diverse reductive dehalogenase-homologous genes in deep subseafloor sedimentary metagenomes.</title>
        <authorList>
            <person name="Kawai M."/>
            <person name="Futagami T."/>
            <person name="Toyoda A."/>
            <person name="Takaki Y."/>
            <person name="Nishi S."/>
            <person name="Hori S."/>
            <person name="Arai W."/>
            <person name="Tsubouchi T."/>
            <person name="Morono Y."/>
            <person name="Uchiyama I."/>
            <person name="Ito T."/>
            <person name="Fujiyama A."/>
            <person name="Inagaki F."/>
            <person name="Takami H."/>
        </authorList>
    </citation>
    <scope>NUCLEOTIDE SEQUENCE</scope>
    <source>
        <strain evidence="3">Expedition CK06-06</strain>
    </source>
</reference>
<feature type="non-terminal residue" evidence="3">
    <location>
        <position position="1"/>
    </location>
</feature>
<organism evidence="3">
    <name type="scientific">marine sediment metagenome</name>
    <dbReference type="NCBI Taxonomy" id="412755"/>
    <lineage>
        <taxon>unclassified sequences</taxon>
        <taxon>metagenomes</taxon>
        <taxon>ecological metagenomes</taxon>
    </lineage>
</organism>
<evidence type="ECO:0000256" key="2">
    <source>
        <dbReference type="SAM" id="MobiDB-lite"/>
    </source>
</evidence>
<dbReference type="AlphaFoldDB" id="X1M4L0"/>
<protein>
    <submittedName>
        <fullName evidence="3">Uncharacterized protein</fullName>
    </submittedName>
</protein>
<evidence type="ECO:0000256" key="1">
    <source>
        <dbReference type="SAM" id="Coils"/>
    </source>
</evidence>